<evidence type="ECO:0000313" key="8">
    <source>
        <dbReference type="EMBL" id="KAI3425094.1"/>
    </source>
</evidence>
<keyword evidence="9" id="KW-1185">Reference proteome</keyword>
<evidence type="ECO:0000256" key="1">
    <source>
        <dbReference type="ARBA" id="ARBA00004184"/>
    </source>
</evidence>
<dbReference type="Pfam" id="PF19277">
    <property type="entry name" value="GPAT_C"/>
    <property type="match status" value="2"/>
</dbReference>
<dbReference type="InterPro" id="IPR002123">
    <property type="entry name" value="Plipid/glycerol_acylTrfase"/>
</dbReference>
<comment type="caution">
    <text evidence="8">The sequence shown here is derived from an EMBL/GenBank/DDBJ whole genome shotgun (WGS) entry which is preliminary data.</text>
</comment>
<dbReference type="SUPFAM" id="SSF69593">
    <property type="entry name" value="Glycerol-3-phosphate (1)-acyltransferase"/>
    <property type="match status" value="1"/>
</dbReference>
<dbReference type="OrthoDB" id="515011at2759"/>
<dbReference type="GO" id="GO:0012505">
    <property type="term" value="C:endomembrane system"/>
    <property type="evidence" value="ECO:0007669"/>
    <property type="project" value="UniProtKB-SubCell"/>
</dbReference>
<organism evidence="8 9">
    <name type="scientific">Chlorella vulgaris</name>
    <name type="common">Green alga</name>
    <dbReference type="NCBI Taxonomy" id="3077"/>
    <lineage>
        <taxon>Eukaryota</taxon>
        <taxon>Viridiplantae</taxon>
        <taxon>Chlorophyta</taxon>
        <taxon>core chlorophytes</taxon>
        <taxon>Trebouxiophyceae</taxon>
        <taxon>Chlorellales</taxon>
        <taxon>Chlorellaceae</taxon>
        <taxon>Chlorella clade</taxon>
        <taxon>Chlorella</taxon>
    </lineage>
</organism>
<dbReference type="InterPro" id="IPR045520">
    <property type="entry name" value="GPAT/DHAPAT_C"/>
</dbReference>
<feature type="domain" description="Phospholipid/glycerol acyltransferase" evidence="7">
    <location>
        <begin position="247"/>
        <end position="378"/>
    </location>
</feature>
<evidence type="ECO:0000259" key="7">
    <source>
        <dbReference type="SMART" id="SM00563"/>
    </source>
</evidence>
<sequence>MPVGRNCVNVLSSVAVSAPDCHDAAAWLSYSRQWAREASAASGAPPPLQILPSTPVDDSPAWRSAPNLATAAALLVPPAGGADDGSKQSAPTEADQAVAADVAARGGWFGRLTWALGLTDIFFARATAYEGHVQGLRYRQQQLLPLTVQLAVEHHGGTDLPEQQAEGLFREIAADQRPGALRLLGWMLSHLFRWLFNSEVYVDASSLERLRGLYVQEPGPTSVSAGVGAAAGSAEAQGVALPPRASVVYIPAHKSHLDYLVLSYVLFANGLPCPHIAAGANLSLPLVNRLLRACGAFFIRRTSRGADDAHAYKSVLAAYVHAMLVAGLSLEFFIEGGRSRDGRVNPPKLGMLRMVVDAVMAGDVDRPVYIVPTAMNYDASLEERSLAAQLAGAPKKSESLLGLASTCWAIVTKALRVRWQRWGLGMGAGGYCGRATVAFGEPINLQDWLQENQESIEAGGAEQRQAVAALGELVTASIRSSSALPTSALLLGSLFAEQHGVLTGTPGGSSQHGNGLVSSSGASLQAVATGMTWLADQLRQRGAAVVQLPQNTGSGEQQQLLLHLAGMLPRCCSVSGHGQASDSSARHEPVLRLQGGVEAALLQHSRINQLMPWFAAEGLVMAALLAASHGQQGVSAAELFDSAAFLRCVLAPEIDTALGPDELQSSSDFEPVLQRLLASGALVQDRPGGRISLAPKNGGAGAASSSDSRRAALFAAALLAPLLATYLETLRAMQRALAVSGPSGNSAKALCSAAQKHLLALTAGSAAAGSTSDSTSDSATGCQFGRLVVPSVALVQGALKSLAAVGVLAAAPADAGPQPARVASSEALAAFLSSPSGRRPANGGVDEDYSVEPATPRDGKQSTVNGGHSRDAAIGAGPARSARRSFERRRPPADEERAAGSRSGSDSEDPAVADSVAANLCSMDASSNGGSLAPAARPAAAAVVAAGDGQQHWVLAHSEVVAQFADRIESLICI</sequence>
<evidence type="ECO:0000256" key="2">
    <source>
        <dbReference type="ARBA" id="ARBA00007937"/>
    </source>
</evidence>
<comment type="subcellular location">
    <subcellularLocation>
        <location evidence="1">Endomembrane system</location>
        <topology evidence="1">Peripheral membrane protein</topology>
    </subcellularLocation>
</comment>
<dbReference type="GO" id="GO:0031966">
    <property type="term" value="C:mitochondrial membrane"/>
    <property type="evidence" value="ECO:0007669"/>
    <property type="project" value="TreeGrafter"/>
</dbReference>
<dbReference type="GO" id="GO:0019432">
    <property type="term" value="P:triglyceride biosynthetic process"/>
    <property type="evidence" value="ECO:0007669"/>
    <property type="project" value="TreeGrafter"/>
</dbReference>
<name>A0A9D4YTF6_CHLVU</name>
<dbReference type="SMART" id="SM00563">
    <property type="entry name" value="PlsC"/>
    <property type="match status" value="1"/>
</dbReference>
<dbReference type="PANTHER" id="PTHR12563">
    <property type="entry name" value="GLYCEROL-3-PHOSPHATE ACYLTRANSFERASE"/>
    <property type="match status" value="1"/>
</dbReference>
<accession>A0A9D4YTF6</accession>
<dbReference type="EMBL" id="SIDB01000012">
    <property type="protein sequence ID" value="KAI3425094.1"/>
    <property type="molecule type" value="Genomic_DNA"/>
</dbReference>
<feature type="compositionally biased region" description="Basic and acidic residues" evidence="6">
    <location>
        <begin position="884"/>
        <end position="899"/>
    </location>
</feature>
<keyword evidence="5" id="KW-0012">Acyltransferase</keyword>
<dbReference type="InterPro" id="IPR041728">
    <property type="entry name" value="GPAT/DHAPAT_LPLAT"/>
</dbReference>
<dbReference type="CDD" id="cd07993">
    <property type="entry name" value="LPLAT_DHAPAT-like"/>
    <property type="match status" value="1"/>
</dbReference>
<dbReference type="GO" id="GO:0006631">
    <property type="term" value="P:fatty acid metabolic process"/>
    <property type="evidence" value="ECO:0007669"/>
    <property type="project" value="TreeGrafter"/>
</dbReference>
<protein>
    <recommendedName>
        <fullName evidence="7">Phospholipid/glycerol acyltransferase domain-containing protein</fullName>
    </recommendedName>
</protein>
<gene>
    <name evidence="8" type="ORF">D9Q98_008472</name>
</gene>
<dbReference type="GO" id="GO:0008654">
    <property type="term" value="P:phospholipid biosynthetic process"/>
    <property type="evidence" value="ECO:0007669"/>
    <property type="project" value="TreeGrafter"/>
</dbReference>
<keyword evidence="4" id="KW-0472">Membrane</keyword>
<dbReference type="InterPro" id="IPR022284">
    <property type="entry name" value="GPAT/DHAPAT"/>
</dbReference>
<proteinExistence type="inferred from homology"/>
<evidence type="ECO:0000313" key="9">
    <source>
        <dbReference type="Proteomes" id="UP001055712"/>
    </source>
</evidence>
<dbReference type="Pfam" id="PF01553">
    <property type="entry name" value="Acyltransferase"/>
    <property type="match status" value="1"/>
</dbReference>
<evidence type="ECO:0000256" key="3">
    <source>
        <dbReference type="ARBA" id="ARBA00022679"/>
    </source>
</evidence>
<keyword evidence="3" id="KW-0808">Transferase</keyword>
<evidence type="ECO:0000256" key="6">
    <source>
        <dbReference type="SAM" id="MobiDB-lite"/>
    </source>
</evidence>
<reference evidence="8" key="1">
    <citation type="journal article" date="2019" name="Plant J.">
        <title>Chlorella vulgaris genome assembly and annotation reveals the molecular basis for metabolic acclimation to high light conditions.</title>
        <authorList>
            <person name="Cecchin M."/>
            <person name="Marcolungo L."/>
            <person name="Rossato M."/>
            <person name="Girolomoni L."/>
            <person name="Cosentino E."/>
            <person name="Cuine S."/>
            <person name="Li-Beisson Y."/>
            <person name="Delledonne M."/>
            <person name="Ballottari M."/>
        </authorList>
    </citation>
    <scope>NUCLEOTIDE SEQUENCE</scope>
    <source>
        <strain evidence="8">211/11P</strain>
    </source>
</reference>
<reference evidence="8" key="2">
    <citation type="submission" date="2020-11" db="EMBL/GenBank/DDBJ databases">
        <authorList>
            <person name="Cecchin M."/>
            <person name="Marcolungo L."/>
            <person name="Rossato M."/>
            <person name="Girolomoni L."/>
            <person name="Cosentino E."/>
            <person name="Cuine S."/>
            <person name="Li-Beisson Y."/>
            <person name="Delledonne M."/>
            <person name="Ballottari M."/>
        </authorList>
    </citation>
    <scope>NUCLEOTIDE SEQUENCE</scope>
    <source>
        <strain evidence="8">211/11P</strain>
        <tissue evidence="8">Whole cell</tissue>
    </source>
</reference>
<comment type="similarity">
    <text evidence="2">Belongs to the GPAT/DAPAT family.</text>
</comment>
<dbReference type="GO" id="GO:0004366">
    <property type="term" value="F:glycerol-3-phosphate O-acyltransferase activity"/>
    <property type="evidence" value="ECO:0007669"/>
    <property type="project" value="TreeGrafter"/>
</dbReference>
<dbReference type="GO" id="GO:0006072">
    <property type="term" value="P:glycerol-3-phosphate metabolic process"/>
    <property type="evidence" value="ECO:0007669"/>
    <property type="project" value="TreeGrafter"/>
</dbReference>
<dbReference type="PANTHER" id="PTHR12563:SF17">
    <property type="entry name" value="DIHYDROXYACETONE PHOSPHATE ACYLTRANSFERASE"/>
    <property type="match status" value="1"/>
</dbReference>
<evidence type="ECO:0000256" key="4">
    <source>
        <dbReference type="ARBA" id="ARBA00023136"/>
    </source>
</evidence>
<dbReference type="AlphaFoldDB" id="A0A9D4YTF6"/>
<evidence type="ECO:0000256" key="5">
    <source>
        <dbReference type="ARBA" id="ARBA00023315"/>
    </source>
</evidence>
<feature type="region of interest" description="Disordered" evidence="6">
    <location>
        <begin position="833"/>
        <end position="911"/>
    </location>
</feature>
<dbReference type="Proteomes" id="UP001055712">
    <property type="component" value="Unassembled WGS sequence"/>
</dbReference>